<sequence>MLPSPGNIKLKHSSPSNHELPSLHSHRCSSCGDVRSHTDRSPIYRLLQPISIYCSRSIHQWLHTRGNWKS</sequence>
<organism evidence="2 3">
    <name type="scientific">Pristionchus mayeri</name>
    <dbReference type="NCBI Taxonomy" id="1317129"/>
    <lineage>
        <taxon>Eukaryota</taxon>
        <taxon>Metazoa</taxon>
        <taxon>Ecdysozoa</taxon>
        <taxon>Nematoda</taxon>
        <taxon>Chromadorea</taxon>
        <taxon>Rhabditida</taxon>
        <taxon>Rhabditina</taxon>
        <taxon>Diplogasteromorpha</taxon>
        <taxon>Diplogasteroidea</taxon>
        <taxon>Neodiplogasteridae</taxon>
        <taxon>Pristionchus</taxon>
    </lineage>
</organism>
<protein>
    <submittedName>
        <fullName evidence="2">Uncharacterized protein</fullName>
    </submittedName>
</protein>
<dbReference type="Proteomes" id="UP001328107">
    <property type="component" value="Unassembled WGS sequence"/>
</dbReference>
<gene>
    <name evidence="2" type="ORF">PMAYCL1PPCAC_04777</name>
</gene>
<name>A0AAN4Z4Y7_9BILA</name>
<comment type="caution">
    <text evidence="2">The sequence shown here is derived from an EMBL/GenBank/DDBJ whole genome shotgun (WGS) entry which is preliminary data.</text>
</comment>
<reference evidence="3" key="1">
    <citation type="submission" date="2022-10" db="EMBL/GenBank/DDBJ databases">
        <title>Genome assembly of Pristionchus species.</title>
        <authorList>
            <person name="Yoshida K."/>
            <person name="Sommer R.J."/>
        </authorList>
    </citation>
    <scope>NUCLEOTIDE SEQUENCE [LARGE SCALE GENOMIC DNA]</scope>
    <source>
        <strain evidence="3">RS5460</strain>
    </source>
</reference>
<evidence type="ECO:0000256" key="1">
    <source>
        <dbReference type="SAM" id="MobiDB-lite"/>
    </source>
</evidence>
<evidence type="ECO:0000313" key="2">
    <source>
        <dbReference type="EMBL" id="GMR34582.1"/>
    </source>
</evidence>
<accession>A0AAN4Z4Y7</accession>
<dbReference type="AlphaFoldDB" id="A0AAN4Z4Y7"/>
<proteinExistence type="predicted"/>
<evidence type="ECO:0000313" key="3">
    <source>
        <dbReference type="Proteomes" id="UP001328107"/>
    </source>
</evidence>
<dbReference type="EMBL" id="BTRK01000002">
    <property type="protein sequence ID" value="GMR34582.1"/>
    <property type="molecule type" value="Genomic_DNA"/>
</dbReference>
<keyword evidence="3" id="KW-1185">Reference proteome</keyword>
<feature type="region of interest" description="Disordered" evidence="1">
    <location>
        <begin position="1"/>
        <end position="37"/>
    </location>
</feature>